<dbReference type="PANTHER" id="PTHR46333:SF2">
    <property type="entry name" value="CYTOKINESIS PROTEIN 3"/>
    <property type="match status" value="1"/>
</dbReference>
<dbReference type="RefSeq" id="WP_186875238.1">
    <property type="nucleotide sequence ID" value="NZ_JACOPF010000001.1"/>
</dbReference>
<proteinExistence type="predicted"/>
<dbReference type="Pfam" id="PF01841">
    <property type="entry name" value="Transglut_core"/>
    <property type="match status" value="1"/>
</dbReference>
<keyword evidence="3" id="KW-1185">Reference proteome</keyword>
<dbReference type="AlphaFoldDB" id="A0A923RPL1"/>
<evidence type="ECO:0000259" key="1">
    <source>
        <dbReference type="Pfam" id="PF01841"/>
    </source>
</evidence>
<dbReference type="InterPro" id="IPR052557">
    <property type="entry name" value="CAP/Cytokinesis_protein"/>
</dbReference>
<dbReference type="InterPro" id="IPR038765">
    <property type="entry name" value="Papain-like_cys_pep_sf"/>
</dbReference>
<organism evidence="2 3">
    <name type="scientific">Mediterraneibacter hominis</name>
    <dbReference type="NCBI Taxonomy" id="2763054"/>
    <lineage>
        <taxon>Bacteria</taxon>
        <taxon>Bacillati</taxon>
        <taxon>Bacillota</taxon>
        <taxon>Clostridia</taxon>
        <taxon>Lachnospirales</taxon>
        <taxon>Lachnospiraceae</taxon>
        <taxon>Mediterraneibacter</taxon>
    </lineage>
</organism>
<sequence>MKGKRTERKRCRRKKKGGLAGIIVAAVIGAIIWNVDSFPRFSDSYKEVRSSVTVRGEEEVQCGVTGQEEVGGFYYQKLSGDEQEFYDAIWQGVKEEKEYIEIPATDGERSAKIYEYLLYDRPELFWCDGTSRMTVYEEKLWFYPGYHCTGEKRRERQAQIQAAVKTCLEGISEEMSDYGKIRYIFEYLVETIDYESEAPDNQNIYSSLVNKKSVCAGYARAAQYLMQQTGIECIYVVGDIAGQGAHAWNIVNCEGKYYQMDVTFGDPVFLKEEEDAILPQSAINYDYLCCTDEEISKTHREDKNMAYPACTSEDLNYYRLEGMYYEAFYKEEMLEKMNESFYTGQSFFACKFADSELYLRAHDTIIEELIPSAAANLADYYGLSSVHYTYVEDEKLNKITVFWNYEK</sequence>
<protein>
    <recommendedName>
        <fullName evidence="1">Transglutaminase-like domain-containing protein</fullName>
    </recommendedName>
</protein>
<dbReference type="PANTHER" id="PTHR46333">
    <property type="entry name" value="CYTOKINESIS PROTEIN 3"/>
    <property type="match status" value="1"/>
</dbReference>
<feature type="domain" description="Transglutaminase-like" evidence="1">
    <location>
        <begin position="171"/>
        <end position="261"/>
    </location>
</feature>
<dbReference type="Proteomes" id="UP000652477">
    <property type="component" value="Unassembled WGS sequence"/>
</dbReference>
<dbReference type="GO" id="GO:0005737">
    <property type="term" value="C:cytoplasm"/>
    <property type="evidence" value="ECO:0007669"/>
    <property type="project" value="TreeGrafter"/>
</dbReference>
<evidence type="ECO:0000313" key="3">
    <source>
        <dbReference type="Proteomes" id="UP000652477"/>
    </source>
</evidence>
<dbReference type="EMBL" id="JACOPF010000001">
    <property type="protein sequence ID" value="MBC5688634.1"/>
    <property type="molecule type" value="Genomic_DNA"/>
</dbReference>
<comment type="caution">
    <text evidence="2">The sequence shown here is derived from an EMBL/GenBank/DDBJ whole genome shotgun (WGS) entry which is preliminary data.</text>
</comment>
<reference evidence="2" key="1">
    <citation type="submission" date="2020-08" db="EMBL/GenBank/DDBJ databases">
        <title>Genome public.</title>
        <authorList>
            <person name="Liu C."/>
            <person name="Sun Q."/>
        </authorList>
    </citation>
    <scope>NUCLEOTIDE SEQUENCE</scope>
    <source>
        <strain evidence="2">NSJ-55</strain>
    </source>
</reference>
<accession>A0A923RPL1</accession>
<gene>
    <name evidence="2" type="ORF">H8S37_06780</name>
</gene>
<dbReference type="InterPro" id="IPR002931">
    <property type="entry name" value="Transglutaminase-like"/>
</dbReference>
<evidence type="ECO:0000313" key="2">
    <source>
        <dbReference type="EMBL" id="MBC5688634.1"/>
    </source>
</evidence>
<name>A0A923RPL1_9FIRM</name>
<dbReference type="Gene3D" id="3.10.620.30">
    <property type="match status" value="1"/>
</dbReference>
<dbReference type="SUPFAM" id="SSF54001">
    <property type="entry name" value="Cysteine proteinases"/>
    <property type="match status" value="1"/>
</dbReference>